<protein>
    <recommendedName>
        <fullName evidence="4">Hemolysin XhlA</fullName>
    </recommendedName>
</protein>
<feature type="transmembrane region" description="Helical" evidence="1">
    <location>
        <begin position="87"/>
        <end position="105"/>
    </location>
</feature>
<evidence type="ECO:0008006" key="4">
    <source>
        <dbReference type="Google" id="ProtNLM"/>
    </source>
</evidence>
<evidence type="ECO:0000256" key="1">
    <source>
        <dbReference type="SAM" id="Phobius"/>
    </source>
</evidence>
<keyword evidence="1" id="KW-0472">Membrane</keyword>
<dbReference type="AlphaFoldDB" id="A0A345CZ80"/>
<name>A0A345CZ80_9GAMM</name>
<sequence length="106" mass="11718">MERNSATVHQLFDPNGPAYPNSDRHKIENQASLFYGNGNGGGGDMLERVKKLEEQVASIGTDIAVIKATICTKEDLQKELNSQTWKIILALVVTILIAVLSKYFIK</sequence>
<reference evidence="2 3" key="1">
    <citation type="submission" date="2016-01" db="EMBL/GenBank/DDBJ databases">
        <authorList>
            <person name="Oliw E.H."/>
        </authorList>
    </citation>
    <scope>NUCLEOTIDE SEQUENCE [LARGE SCALE GENOMIC DNA]</scope>
    <source>
        <strain evidence="2 3">MDcuke</strain>
    </source>
</reference>
<organism evidence="2 3">
    <name type="scientific">Erwinia tracheiphila</name>
    <dbReference type="NCBI Taxonomy" id="65700"/>
    <lineage>
        <taxon>Bacteria</taxon>
        <taxon>Pseudomonadati</taxon>
        <taxon>Pseudomonadota</taxon>
        <taxon>Gammaproteobacteria</taxon>
        <taxon>Enterobacterales</taxon>
        <taxon>Erwiniaceae</taxon>
        <taxon>Erwinia</taxon>
    </lineage>
</organism>
<gene>
    <name evidence="2" type="ORF">AV903_08525</name>
</gene>
<evidence type="ECO:0000313" key="3">
    <source>
        <dbReference type="Proteomes" id="UP000264980"/>
    </source>
</evidence>
<dbReference type="EMBL" id="CP013970">
    <property type="protein sequence ID" value="AXF78747.1"/>
    <property type="molecule type" value="Genomic_DNA"/>
</dbReference>
<evidence type="ECO:0000313" key="2">
    <source>
        <dbReference type="EMBL" id="AXF78747.1"/>
    </source>
</evidence>
<proteinExistence type="predicted"/>
<accession>A0A345CZ80</accession>
<dbReference type="Proteomes" id="UP000264980">
    <property type="component" value="Chromosome"/>
</dbReference>
<keyword evidence="1" id="KW-1133">Transmembrane helix</keyword>
<keyword evidence="1" id="KW-0812">Transmembrane</keyword>